<evidence type="ECO:0000256" key="1">
    <source>
        <dbReference type="SAM" id="Phobius"/>
    </source>
</evidence>
<proteinExistence type="predicted"/>
<feature type="transmembrane region" description="Helical" evidence="1">
    <location>
        <begin position="115"/>
        <end position="137"/>
    </location>
</feature>
<evidence type="ECO:0000313" key="2">
    <source>
        <dbReference type="EMBL" id="GLJ62901.1"/>
    </source>
</evidence>
<reference evidence="2" key="1">
    <citation type="journal article" date="2014" name="Int. J. Syst. Evol. Microbiol.">
        <title>Complete genome sequence of Corynebacterium casei LMG S-19264T (=DSM 44701T), isolated from a smear-ripened cheese.</title>
        <authorList>
            <consortium name="US DOE Joint Genome Institute (JGI-PGF)"/>
            <person name="Walter F."/>
            <person name="Albersmeier A."/>
            <person name="Kalinowski J."/>
            <person name="Ruckert C."/>
        </authorList>
    </citation>
    <scope>NUCLEOTIDE SEQUENCE</scope>
    <source>
        <strain evidence="2">VKM Ac-1020</strain>
    </source>
</reference>
<accession>A0A9W6H5T8</accession>
<dbReference type="AlphaFoldDB" id="A0A9W6H5T8"/>
<protein>
    <recommendedName>
        <fullName evidence="4">Membrane protein YesL</fullName>
    </recommendedName>
</protein>
<sequence>MATTDVRGAAGEEAIGWSGRVMDVLGHVSRLLLVQGLWFGGALAGLVVLGVFPASVAAVRALEAPSASVRAFVAAYREAFGRANLVGAGFQVAWLVIALDVAVSSSLPAGVASAALAAVTIVGAVSAVSAAYAVVALARAPQATTRTVLRFAVVAPWLTPGRALVVLAALGAVAAALLTAPPIALLFGASAPLLVHAALIGPAVDRATA</sequence>
<keyword evidence="1" id="KW-1133">Transmembrane helix</keyword>
<evidence type="ECO:0008006" key="4">
    <source>
        <dbReference type="Google" id="ProtNLM"/>
    </source>
</evidence>
<keyword evidence="3" id="KW-1185">Reference proteome</keyword>
<feature type="transmembrane region" description="Helical" evidence="1">
    <location>
        <begin position="183"/>
        <end position="204"/>
    </location>
</feature>
<comment type="caution">
    <text evidence="2">The sequence shown here is derived from an EMBL/GenBank/DDBJ whole genome shotgun (WGS) entry which is preliminary data.</text>
</comment>
<dbReference type="EMBL" id="BSEJ01000019">
    <property type="protein sequence ID" value="GLJ62901.1"/>
    <property type="molecule type" value="Genomic_DNA"/>
</dbReference>
<dbReference type="RefSeq" id="WP_271174582.1">
    <property type="nucleotide sequence ID" value="NZ_BSEJ01000019.1"/>
</dbReference>
<dbReference type="InterPro" id="IPR006938">
    <property type="entry name" value="DUF624"/>
</dbReference>
<feature type="transmembrane region" description="Helical" evidence="1">
    <location>
        <begin position="83"/>
        <end position="103"/>
    </location>
</feature>
<dbReference type="Proteomes" id="UP001142462">
    <property type="component" value="Unassembled WGS sequence"/>
</dbReference>
<name>A0A9W6H5T8_9MICO</name>
<organism evidence="2 3">
    <name type="scientific">Microbacterium barkeri</name>
    <dbReference type="NCBI Taxonomy" id="33917"/>
    <lineage>
        <taxon>Bacteria</taxon>
        <taxon>Bacillati</taxon>
        <taxon>Actinomycetota</taxon>
        <taxon>Actinomycetes</taxon>
        <taxon>Micrococcales</taxon>
        <taxon>Microbacteriaceae</taxon>
        <taxon>Microbacterium</taxon>
    </lineage>
</organism>
<feature type="transmembrane region" description="Helical" evidence="1">
    <location>
        <begin position="37"/>
        <end position="62"/>
    </location>
</feature>
<feature type="transmembrane region" description="Helical" evidence="1">
    <location>
        <begin position="149"/>
        <end position="177"/>
    </location>
</feature>
<reference evidence="2" key="2">
    <citation type="submission" date="2023-01" db="EMBL/GenBank/DDBJ databases">
        <authorList>
            <person name="Sun Q."/>
            <person name="Evtushenko L."/>
        </authorList>
    </citation>
    <scope>NUCLEOTIDE SEQUENCE</scope>
    <source>
        <strain evidence="2">VKM Ac-1020</strain>
    </source>
</reference>
<dbReference type="Pfam" id="PF04854">
    <property type="entry name" value="DUF624"/>
    <property type="match status" value="1"/>
</dbReference>
<evidence type="ECO:0000313" key="3">
    <source>
        <dbReference type="Proteomes" id="UP001142462"/>
    </source>
</evidence>
<gene>
    <name evidence="2" type="ORF">GCM10017576_30320</name>
</gene>
<keyword evidence="1" id="KW-0472">Membrane</keyword>
<keyword evidence="1" id="KW-0812">Transmembrane</keyword>